<dbReference type="InterPro" id="IPR054479">
    <property type="entry name" value="AglB-like_core"/>
</dbReference>
<evidence type="ECO:0000256" key="11">
    <source>
        <dbReference type="ARBA" id="ARBA00022842"/>
    </source>
</evidence>
<evidence type="ECO:0000256" key="12">
    <source>
        <dbReference type="ARBA" id="ARBA00022989"/>
    </source>
</evidence>
<dbReference type="Pfam" id="PF18079">
    <property type="entry name" value="AglB_L1"/>
    <property type="match status" value="1"/>
</dbReference>
<comment type="subcellular location">
    <subcellularLocation>
        <location evidence="3">Cell membrane</location>
        <topology evidence="3">Multi-pass membrane protein</topology>
    </subcellularLocation>
</comment>
<dbReference type="EC" id="2.4.99.21" evidence="6"/>
<evidence type="ECO:0000256" key="7">
    <source>
        <dbReference type="ARBA" id="ARBA00022676"/>
    </source>
</evidence>
<feature type="transmembrane region" description="Helical" evidence="18">
    <location>
        <begin position="398"/>
        <end position="415"/>
    </location>
</feature>
<feature type="transmembrane region" description="Helical" evidence="18">
    <location>
        <begin position="301"/>
        <end position="321"/>
    </location>
</feature>
<keyword evidence="9 18" id="KW-0812">Transmembrane</keyword>
<dbReference type="InterPro" id="IPR026410">
    <property type="entry name" value="OlisacTrfase_arch"/>
</dbReference>
<evidence type="ECO:0000256" key="3">
    <source>
        <dbReference type="ARBA" id="ARBA00004651"/>
    </source>
</evidence>
<keyword evidence="23" id="KW-1185">Reference proteome</keyword>
<dbReference type="PANTHER" id="PTHR13872">
    <property type="entry name" value="DOLICHYL-DIPHOSPHOOLIGOSACCHARIDE--PROTEIN GLYCOSYLTRANSFERASE SUBUNIT"/>
    <property type="match status" value="1"/>
</dbReference>
<feature type="region of interest" description="Disordered" evidence="17">
    <location>
        <begin position="953"/>
        <end position="987"/>
    </location>
</feature>
<feature type="transmembrane region" description="Helical" evidence="18">
    <location>
        <begin position="271"/>
        <end position="289"/>
    </location>
</feature>
<feature type="transmembrane region" description="Helical" evidence="18">
    <location>
        <begin position="24"/>
        <end position="42"/>
    </location>
</feature>
<comment type="pathway">
    <text evidence="4">Protein modification; protein glycosylation.</text>
</comment>
<organism evidence="22 23">
    <name type="scientific">Halovenus carboxidivorans</name>
    <dbReference type="NCBI Taxonomy" id="2692199"/>
    <lineage>
        <taxon>Archaea</taxon>
        <taxon>Methanobacteriati</taxon>
        <taxon>Methanobacteriota</taxon>
        <taxon>Stenosarchaea group</taxon>
        <taxon>Halobacteria</taxon>
        <taxon>Halobacteriales</taxon>
        <taxon>Haloarculaceae</taxon>
        <taxon>Halovenus</taxon>
    </lineage>
</organism>
<evidence type="ECO:0000256" key="14">
    <source>
        <dbReference type="ARBA" id="ARBA00023211"/>
    </source>
</evidence>
<accession>A0A6B0T619</accession>
<feature type="domain" description="AglB-like core" evidence="21">
    <location>
        <begin position="526"/>
        <end position="640"/>
    </location>
</feature>
<keyword evidence="14" id="KW-0464">Manganese</keyword>
<evidence type="ECO:0000256" key="6">
    <source>
        <dbReference type="ARBA" id="ARBA00012602"/>
    </source>
</evidence>
<evidence type="ECO:0000256" key="17">
    <source>
        <dbReference type="SAM" id="MobiDB-lite"/>
    </source>
</evidence>
<evidence type="ECO:0000256" key="5">
    <source>
        <dbReference type="ARBA" id="ARBA00010810"/>
    </source>
</evidence>
<keyword evidence="11" id="KW-0460">Magnesium</keyword>
<evidence type="ECO:0000256" key="16">
    <source>
        <dbReference type="ARBA" id="ARBA00034066"/>
    </source>
</evidence>
<evidence type="ECO:0000259" key="21">
    <source>
        <dbReference type="Pfam" id="PF22627"/>
    </source>
</evidence>
<dbReference type="NCBIfam" id="TIGR04154">
    <property type="entry name" value="archaeo_STT3"/>
    <property type="match status" value="1"/>
</dbReference>
<dbReference type="Gene3D" id="2.60.40.3390">
    <property type="match status" value="1"/>
</dbReference>
<evidence type="ECO:0000259" key="20">
    <source>
        <dbReference type="Pfam" id="PF18079"/>
    </source>
</evidence>
<evidence type="ECO:0000256" key="15">
    <source>
        <dbReference type="ARBA" id="ARBA00030679"/>
    </source>
</evidence>
<evidence type="ECO:0000256" key="2">
    <source>
        <dbReference type="ARBA" id="ARBA00001946"/>
    </source>
</evidence>
<dbReference type="RefSeq" id="WP_159764481.1">
    <property type="nucleotide sequence ID" value="NZ_WUUT01000004.1"/>
</dbReference>
<comment type="cofactor">
    <cofactor evidence="2">
        <name>Mg(2+)</name>
        <dbReference type="ChEBI" id="CHEBI:18420"/>
    </cofactor>
</comment>
<dbReference type="GO" id="GO:0004576">
    <property type="term" value="F:oligosaccharyl transferase activity"/>
    <property type="evidence" value="ECO:0007669"/>
    <property type="project" value="InterPro"/>
</dbReference>
<comment type="caution">
    <text evidence="22">The sequence shown here is derived from an EMBL/GenBank/DDBJ whole genome shotgun (WGS) entry which is preliminary data.</text>
</comment>
<evidence type="ECO:0000256" key="9">
    <source>
        <dbReference type="ARBA" id="ARBA00022692"/>
    </source>
</evidence>
<evidence type="ECO:0000256" key="8">
    <source>
        <dbReference type="ARBA" id="ARBA00022679"/>
    </source>
</evidence>
<dbReference type="Gene3D" id="3.40.50.12610">
    <property type="match status" value="1"/>
</dbReference>
<comment type="cofactor">
    <cofactor evidence="1">
        <name>Mn(2+)</name>
        <dbReference type="ChEBI" id="CHEBI:29035"/>
    </cofactor>
</comment>
<dbReference type="GO" id="GO:0046872">
    <property type="term" value="F:metal ion binding"/>
    <property type="evidence" value="ECO:0007669"/>
    <property type="project" value="UniProtKB-KW"/>
</dbReference>
<evidence type="ECO:0000256" key="18">
    <source>
        <dbReference type="SAM" id="Phobius"/>
    </source>
</evidence>
<evidence type="ECO:0000256" key="10">
    <source>
        <dbReference type="ARBA" id="ARBA00022723"/>
    </source>
</evidence>
<dbReference type="GO" id="GO:0005886">
    <property type="term" value="C:plasma membrane"/>
    <property type="evidence" value="ECO:0007669"/>
    <property type="project" value="UniProtKB-SubCell"/>
</dbReference>
<dbReference type="EMBL" id="WUUT01000004">
    <property type="protein sequence ID" value="MXR52367.1"/>
    <property type="molecule type" value="Genomic_DNA"/>
</dbReference>
<feature type="transmembrane region" description="Helical" evidence="18">
    <location>
        <begin position="452"/>
        <end position="472"/>
    </location>
</feature>
<evidence type="ECO:0000256" key="4">
    <source>
        <dbReference type="ARBA" id="ARBA00004922"/>
    </source>
</evidence>
<dbReference type="Pfam" id="PF22627">
    <property type="entry name" value="AglB_core-like"/>
    <property type="match status" value="1"/>
</dbReference>
<evidence type="ECO:0000259" key="19">
    <source>
        <dbReference type="Pfam" id="PF02516"/>
    </source>
</evidence>
<dbReference type="AlphaFoldDB" id="A0A6B0T619"/>
<feature type="transmembrane region" description="Helical" evidence="18">
    <location>
        <begin position="484"/>
        <end position="503"/>
    </location>
</feature>
<keyword evidence="13 18" id="KW-0472">Membrane</keyword>
<reference evidence="22 23" key="1">
    <citation type="submission" date="2019-12" db="EMBL/GenBank/DDBJ databases">
        <title>Isolation and characterization of three novel carbon monoxide-oxidizing members of Halobacteria from salione crusts and soils.</title>
        <authorList>
            <person name="Myers M.R."/>
            <person name="King G.M."/>
        </authorList>
    </citation>
    <scope>NUCLEOTIDE SEQUENCE [LARGE SCALE GENOMIC DNA]</scope>
    <source>
        <strain evidence="22 23">WSH3</strain>
    </source>
</reference>
<dbReference type="Pfam" id="PF02516">
    <property type="entry name" value="STT3"/>
    <property type="match status" value="1"/>
</dbReference>
<evidence type="ECO:0000313" key="23">
    <source>
        <dbReference type="Proteomes" id="UP000466535"/>
    </source>
</evidence>
<sequence>MSNWREQLADESETKAVIDWLTEFYHYPLLVFLVGFVFWNRIRNWRNFIYEGQVYYSGNDPWYNHRSAEYATENFLGTMPFDPWTYFPYGTSTGQFGALFDQIIALLALILGLGSPSSSLFDHVVLLAPPLFAVAICIPAYLIGRRLGGRFGGLVVVGFIAFAPDRFLQMTLAGHTQHHAAEALFMTLSILGVMVSLSVAEEERPVYELIAAGEISALRRTIGWSILTGIAMGMYLWAWPPGAWLFGILAVFFIFHLSFEHLRGRSPEHTAFVGVISLTTAGVLQLSTIRTFDMGVASRSFVQPGLAFVVALGLVFMAWLSREVDSRDLSRSAYPGIVGGLLVVGVVFVALALPSLFDFFISQVDRVFGFITSPGTTAGTIGEAQPPENPQQYLYDRYGLGIVTAGVGAAVILGRQALKREPEGQQLLMVFWAAFMIAATMTQTRFGYYLTVPIGALNATVAGFLIQTIGTPDTDEFTIETHQVLTLVLIVMVMFVPLLGLPYTGVDRTATERADNLSQPGNVLVWDQSLQWMEENTPEPGRYNNPDGEAMDYLGTYKRTENYEYPQGAYGVLSWWDYGHWITNRAERIPNANPFQQGVQSAARFLLAQNESEALTTLEKEFDESQGAETRYVMIDWQMAETEGQVGGKYFAPAEFHPDYSTDDFYQRVINPSANPRQLTSAQEIFQQTMLIAHDQRYYNSMLTRLYHYHGSSRAPEAIGVERLPGAGQPAVRSFGSLQEARQWASQSDTRQVGGVGVLPEERVEALKHFRLVHMSETSAVPSQGDENVQELANSGVSFGRLSVIQRDLSNSGITQAYRSMLGPNRTQQAILRSQRALQGSNPAWVKTFERVPGATIQGENGPENGTLRLSVPIKPPNGNEFQYTQRIETDEDGTFNTTVPYSTTGYDEIGVEDGHTNVSARANGSYRITGFSSEEQALYSGQFNVSEEAVVTEDSEPISVELDKRDFGTDENESESGQVQSATVSEPADQITVEFNGETTVADPTAAAARMNATVNGEPVEVTGVSSGEVNTAVTVSLAEPVAAGDSVELSYSTRQNDPAIIIGTRPIESFTTGVENNVGS</sequence>
<keyword evidence="7" id="KW-0328">Glycosyltransferase</keyword>
<feature type="transmembrane region" description="Helical" evidence="18">
    <location>
        <begin position="96"/>
        <end position="114"/>
    </location>
</feature>
<feature type="transmembrane region" description="Helical" evidence="18">
    <location>
        <begin position="120"/>
        <end position="144"/>
    </location>
</feature>
<feature type="domain" description="Oligosaccharyl transferase STT3 N-terminal" evidence="19">
    <location>
        <begin position="51"/>
        <end position="368"/>
    </location>
</feature>
<dbReference type="InterPro" id="IPR028059">
    <property type="entry name" value="SWM_rpt"/>
</dbReference>
<feature type="transmembrane region" description="Helical" evidence="18">
    <location>
        <begin position="427"/>
        <end position="446"/>
    </location>
</feature>
<dbReference type="InterPro" id="IPR003674">
    <property type="entry name" value="Oligo_trans_STT3"/>
</dbReference>
<feature type="compositionally biased region" description="Polar residues" evidence="17">
    <location>
        <begin position="976"/>
        <end position="985"/>
    </location>
</feature>
<gene>
    <name evidence="22" type="ORF">GRX03_12225</name>
</gene>
<feature type="transmembrane region" description="Helical" evidence="18">
    <location>
        <begin position="180"/>
        <end position="200"/>
    </location>
</feature>
<feature type="transmembrane region" description="Helical" evidence="18">
    <location>
        <begin position="151"/>
        <end position="168"/>
    </location>
</feature>
<proteinExistence type="inferred from homology"/>
<dbReference type="Pfam" id="PF13753">
    <property type="entry name" value="SWM_repeat"/>
    <property type="match status" value="1"/>
</dbReference>
<evidence type="ECO:0000256" key="1">
    <source>
        <dbReference type="ARBA" id="ARBA00001936"/>
    </source>
</evidence>
<dbReference type="UniPathway" id="UPA00378"/>
<name>A0A6B0T619_9EURY</name>
<evidence type="ECO:0000313" key="22">
    <source>
        <dbReference type="EMBL" id="MXR52367.1"/>
    </source>
</evidence>
<comment type="similarity">
    <text evidence="5">Belongs to the STT3 family.</text>
</comment>
<feature type="domain" description="Archaeal glycosylation protein B peripheral" evidence="20">
    <location>
        <begin position="854"/>
        <end position="952"/>
    </location>
</feature>
<keyword evidence="8 22" id="KW-0808">Transferase</keyword>
<feature type="transmembrane region" description="Helical" evidence="18">
    <location>
        <begin position="333"/>
        <end position="357"/>
    </location>
</feature>
<dbReference type="PANTHER" id="PTHR13872:SF1">
    <property type="entry name" value="DOLICHYL-DIPHOSPHOOLIGOSACCHARIDE--PROTEIN GLYCOSYLTRANSFERASE SUBUNIT STT3B"/>
    <property type="match status" value="1"/>
</dbReference>
<dbReference type="Proteomes" id="UP000466535">
    <property type="component" value="Unassembled WGS sequence"/>
</dbReference>
<evidence type="ECO:0000256" key="13">
    <source>
        <dbReference type="ARBA" id="ARBA00023136"/>
    </source>
</evidence>
<protein>
    <recommendedName>
        <fullName evidence="6">dolichyl-phosphooligosaccharide-protein glycotransferase</fullName>
        <ecNumber evidence="6">2.4.99.21</ecNumber>
    </recommendedName>
    <alternativeName>
        <fullName evidence="15">Oligosaccharyl transferase</fullName>
    </alternativeName>
</protein>
<dbReference type="InterPro" id="IPR048307">
    <property type="entry name" value="STT3_N"/>
</dbReference>
<dbReference type="InterPro" id="IPR041154">
    <property type="entry name" value="AglB_P1"/>
</dbReference>
<keyword evidence="12 18" id="KW-1133">Transmembrane helix</keyword>
<dbReference type="OrthoDB" id="82393at2157"/>
<comment type="catalytic activity">
    <reaction evidence="16">
        <text>an archaeal dolichyl phosphooligosaccharide + [protein]-L-asparagine = an archaeal dolichyl phosphate + a glycoprotein with the oligosaccharide chain attached by N-beta-D-glycosyl linkage to a protein L-asparagine.</text>
        <dbReference type="EC" id="2.4.99.21"/>
    </reaction>
</comment>
<feature type="transmembrane region" description="Helical" evidence="18">
    <location>
        <begin position="243"/>
        <end position="259"/>
    </location>
</feature>
<feature type="transmembrane region" description="Helical" evidence="18">
    <location>
        <begin position="221"/>
        <end position="237"/>
    </location>
</feature>
<keyword evidence="10" id="KW-0479">Metal-binding</keyword>